<dbReference type="Proteomes" id="UP000254958">
    <property type="component" value="Unassembled WGS sequence"/>
</dbReference>
<organism evidence="5 6">
    <name type="scientific">Gluconacetobacter liquefaciens</name>
    <name type="common">Acetobacter liquefaciens</name>
    <dbReference type="NCBI Taxonomy" id="89584"/>
    <lineage>
        <taxon>Bacteria</taxon>
        <taxon>Pseudomonadati</taxon>
        <taxon>Pseudomonadota</taxon>
        <taxon>Alphaproteobacteria</taxon>
        <taxon>Acetobacterales</taxon>
        <taxon>Acetobacteraceae</taxon>
        <taxon>Gluconacetobacter</taxon>
    </lineage>
</organism>
<evidence type="ECO:0000313" key="6">
    <source>
        <dbReference type="Proteomes" id="UP000254958"/>
    </source>
</evidence>
<dbReference type="SMART" id="SM00116">
    <property type="entry name" value="CBS"/>
    <property type="match status" value="2"/>
</dbReference>
<sequence>MTATVLQALESKDRHLFTVHENTPIRDIARLMTQNRIGAVPVLDEHARLAGLVSERDLVAALAGHGMDVAHLTAHEIMARNMPTTTLDEEILKVGRKMTDYRSRHLPIVDNDAVIGIVSIGDIVKFRVDEAERLASAMQDYVWRSDHASVGR</sequence>
<dbReference type="OrthoDB" id="9807125at2"/>
<evidence type="ECO:0000313" key="7">
    <source>
        <dbReference type="Proteomes" id="UP000562982"/>
    </source>
</evidence>
<dbReference type="Gene3D" id="3.10.580.10">
    <property type="entry name" value="CBS-domain"/>
    <property type="match status" value="1"/>
</dbReference>
<keyword evidence="1 2" id="KW-0129">CBS domain</keyword>
<comment type="caution">
    <text evidence="5">The sequence shown here is derived from an EMBL/GenBank/DDBJ whole genome shotgun (WGS) entry which is preliminary data.</text>
</comment>
<dbReference type="PROSITE" id="PS51371">
    <property type="entry name" value="CBS"/>
    <property type="match status" value="2"/>
</dbReference>
<evidence type="ECO:0000256" key="2">
    <source>
        <dbReference type="PROSITE-ProRule" id="PRU00703"/>
    </source>
</evidence>
<dbReference type="InterPro" id="IPR044725">
    <property type="entry name" value="CBSX3_CBS_dom"/>
</dbReference>
<dbReference type="Pfam" id="PF00571">
    <property type="entry name" value="CBS"/>
    <property type="match status" value="2"/>
</dbReference>
<feature type="domain" description="CBS" evidence="3">
    <location>
        <begin position="78"/>
        <end position="133"/>
    </location>
</feature>
<reference evidence="5 6" key="1">
    <citation type="submission" date="2018-07" db="EMBL/GenBank/DDBJ databases">
        <title>Genomic Encyclopedia of Type Strains, Phase IV (KMG-IV): sequencing the most valuable type-strain genomes for metagenomic binning, comparative biology and taxonomic classification.</title>
        <authorList>
            <person name="Goeker M."/>
        </authorList>
    </citation>
    <scope>NUCLEOTIDE SEQUENCE [LARGE SCALE GENOMIC DNA]</scope>
    <source>
        <strain evidence="5 6">DSM 5603</strain>
    </source>
</reference>
<feature type="domain" description="CBS" evidence="3">
    <location>
        <begin position="12"/>
        <end position="69"/>
    </location>
</feature>
<accession>A0A370FZL6</accession>
<dbReference type="InterPro" id="IPR046342">
    <property type="entry name" value="CBS_dom_sf"/>
</dbReference>
<dbReference type="EMBL" id="QQAW01000007">
    <property type="protein sequence ID" value="RDI37097.1"/>
    <property type="molecule type" value="Genomic_DNA"/>
</dbReference>
<gene>
    <name evidence="5" type="ORF">C7453_107144</name>
    <name evidence="4" type="ORF">HLH32_12140</name>
</gene>
<evidence type="ECO:0000259" key="3">
    <source>
        <dbReference type="PROSITE" id="PS51371"/>
    </source>
</evidence>
<dbReference type="AlphaFoldDB" id="A0A370FZL6"/>
<dbReference type="SUPFAM" id="SSF54631">
    <property type="entry name" value="CBS-domain pair"/>
    <property type="match status" value="1"/>
</dbReference>
<proteinExistence type="predicted"/>
<name>A0A370FZL6_GLULI</name>
<dbReference type="InterPro" id="IPR051257">
    <property type="entry name" value="Diverse_CBS-Domain"/>
</dbReference>
<dbReference type="PANTHER" id="PTHR43080">
    <property type="entry name" value="CBS DOMAIN-CONTAINING PROTEIN CBSX3, MITOCHONDRIAL"/>
    <property type="match status" value="1"/>
</dbReference>
<evidence type="ECO:0000256" key="1">
    <source>
        <dbReference type="ARBA" id="ARBA00023122"/>
    </source>
</evidence>
<protein>
    <submittedName>
        <fullName evidence="5">CBS domain-containing protein</fullName>
    </submittedName>
</protein>
<evidence type="ECO:0000313" key="5">
    <source>
        <dbReference type="EMBL" id="RDI37097.1"/>
    </source>
</evidence>
<dbReference type="EMBL" id="JABEQI010000006">
    <property type="protein sequence ID" value="MBB2187119.1"/>
    <property type="molecule type" value="Genomic_DNA"/>
</dbReference>
<keyword evidence="6" id="KW-1185">Reference proteome</keyword>
<dbReference type="Proteomes" id="UP000562982">
    <property type="component" value="Unassembled WGS sequence"/>
</dbReference>
<dbReference type="RefSeq" id="WP_114727999.1">
    <property type="nucleotide sequence ID" value="NZ_BJMI01000011.1"/>
</dbReference>
<dbReference type="PANTHER" id="PTHR43080:SF2">
    <property type="entry name" value="CBS DOMAIN-CONTAINING PROTEIN"/>
    <property type="match status" value="1"/>
</dbReference>
<dbReference type="CDD" id="cd04623">
    <property type="entry name" value="CBS_pair_bac_euk"/>
    <property type="match status" value="1"/>
</dbReference>
<reference evidence="4 7" key="2">
    <citation type="submission" date="2020-04" db="EMBL/GenBank/DDBJ databases">
        <title>Description of novel Gluconacetobacter.</title>
        <authorList>
            <person name="Sombolestani A."/>
        </authorList>
    </citation>
    <scope>NUCLEOTIDE SEQUENCE [LARGE SCALE GENOMIC DNA]</scope>
    <source>
        <strain evidence="4 7">LMG 1382</strain>
    </source>
</reference>
<evidence type="ECO:0000313" key="4">
    <source>
        <dbReference type="EMBL" id="MBB2187119.1"/>
    </source>
</evidence>
<dbReference type="InterPro" id="IPR000644">
    <property type="entry name" value="CBS_dom"/>
</dbReference>